<organism evidence="1 2">
    <name type="scientific">Suillus discolor</name>
    <dbReference type="NCBI Taxonomy" id="1912936"/>
    <lineage>
        <taxon>Eukaryota</taxon>
        <taxon>Fungi</taxon>
        <taxon>Dikarya</taxon>
        <taxon>Basidiomycota</taxon>
        <taxon>Agaricomycotina</taxon>
        <taxon>Agaricomycetes</taxon>
        <taxon>Agaricomycetidae</taxon>
        <taxon>Boletales</taxon>
        <taxon>Suillineae</taxon>
        <taxon>Suillaceae</taxon>
        <taxon>Suillus</taxon>
    </lineage>
</organism>
<comment type="caution">
    <text evidence="1">The sequence shown here is derived from an EMBL/GenBank/DDBJ whole genome shotgun (WGS) entry which is preliminary data.</text>
</comment>
<evidence type="ECO:0000313" key="1">
    <source>
        <dbReference type="EMBL" id="KAG2112355.1"/>
    </source>
</evidence>
<dbReference type="AlphaFoldDB" id="A0A9P7JWH5"/>
<keyword evidence="2" id="KW-1185">Reference proteome</keyword>
<reference evidence="1" key="1">
    <citation type="journal article" date="2020" name="New Phytol.">
        <title>Comparative genomics reveals dynamic genome evolution in host specialist ectomycorrhizal fungi.</title>
        <authorList>
            <person name="Lofgren L.A."/>
            <person name="Nguyen N.H."/>
            <person name="Vilgalys R."/>
            <person name="Ruytinx J."/>
            <person name="Liao H.L."/>
            <person name="Branco S."/>
            <person name="Kuo A."/>
            <person name="LaButti K."/>
            <person name="Lipzen A."/>
            <person name="Andreopoulos W."/>
            <person name="Pangilinan J."/>
            <person name="Riley R."/>
            <person name="Hundley H."/>
            <person name="Na H."/>
            <person name="Barry K."/>
            <person name="Grigoriev I.V."/>
            <person name="Stajich J.E."/>
            <person name="Kennedy P.G."/>
        </authorList>
    </citation>
    <scope>NUCLEOTIDE SEQUENCE</scope>
    <source>
        <strain evidence="1">FC423</strain>
    </source>
</reference>
<protein>
    <submittedName>
        <fullName evidence="1">Uncharacterized protein</fullName>
    </submittedName>
</protein>
<dbReference type="GeneID" id="64695753"/>
<dbReference type="Proteomes" id="UP000823399">
    <property type="component" value="Unassembled WGS sequence"/>
</dbReference>
<sequence>MAEQYKLALLRSNDPTIDPSRDHIGQRHFQDYMYPTIGLCEIIYVLPWADMRLALPRSNAQPSAHGKIILAEQYQPALPRSYTYYLGPMCDWPALPRSNAPNRRPTGRFYWPNETICTLPSAHGEIMLAEQYQLALPGPYAPYRRPMARSYWPSEIQPLALARSCTYYFGLKTINGPFRDDMHGPKNHLLGLSVTPSTTYMQGPSVRGSASTSKETIVVQRLKRPLASAAEAVVKRPHLDADTELDEAHAESARLRAENAELRTRNNKYWVALTKMHQHSQMQESELLHMSNQLYLLAHDWGTWEKELCEVLEE</sequence>
<accession>A0A9P7JWH5</accession>
<evidence type="ECO:0000313" key="2">
    <source>
        <dbReference type="Proteomes" id="UP000823399"/>
    </source>
</evidence>
<proteinExistence type="predicted"/>
<name>A0A9P7JWH5_9AGAM</name>
<gene>
    <name evidence="1" type="ORF">F5147DRAFT_650989</name>
</gene>
<dbReference type="EMBL" id="JABBWM010000015">
    <property type="protein sequence ID" value="KAG2112355.1"/>
    <property type="molecule type" value="Genomic_DNA"/>
</dbReference>
<dbReference type="RefSeq" id="XP_041295286.1">
    <property type="nucleotide sequence ID" value="XM_041433494.1"/>
</dbReference>